<name>A0AAD4RYU9_9MAGN</name>
<proteinExistence type="predicted"/>
<dbReference type="InterPro" id="IPR004146">
    <property type="entry name" value="DC1"/>
</dbReference>
<dbReference type="InterPro" id="IPR046349">
    <property type="entry name" value="C1-like_sf"/>
</dbReference>
<dbReference type="Proteomes" id="UP001202328">
    <property type="component" value="Unassembled WGS sequence"/>
</dbReference>
<dbReference type="Pfam" id="PF03107">
    <property type="entry name" value="C1_2"/>
    <property type="match status" value="2"/>
</dbReference>
<gene>
    <name evidence="3" type="ORF">MKW98_016529</name>
</gene>
<protein>
    <recommendedName>
        <fullName evidence="2">DC1 domain-containing protein</fullName>
    </recommendedName>
</protein>
<sequence length="192" mass="21727">MPSHFTHRHFLDFVNRSSSFVCSACGLEGSGDRYECAEFCDWDLHKTCKNCPASLTTHTHPDHQLTLKWAKGYTNEHEVKGRCGVCDMYITSRLYYSCETCSRSGTGFFLHPTCSIYPSRIVHPLDKVHYLTWQFAPGAWCDGCRQVCPDWHYRCALCNIDVHVECPVDTARSSSGLGTLAFSIAYYLLGGF</sequence>
<feature type="domain" description="DC1" evidence="2">
    <location>
        <begin position="5"/>
        <end position="48"/>
    </location>
</feature>
<comment type="caution">
    <text evidence="3">The sequence shown here is derived from an EMBL/GenBank/DDBJ whole genome shotgun (WGS) entry which is preliminary data.</text>
</comment>
<keyword evidence="4" id="KW-1185">Reference proteome</keyword>
<dbReference type="PANTHER" id="PTHR47841:SF7">
    <property type="entry name" value="CYSTEINE_HISTIDINE-RICH C1 DOMAIN PROTEIN"/>
    <property type="match status" value="1"/>
</dbReference>
<accession>A0AAD4RYU9</accession>
<evidence type="ECO:0000259" key="2">
    <source>
        <dbReference type="Pfam" id="PF03107"/>
    </source>
</evidence>
<dbReference type="EMBL" id="JAJJMB010016632">
    <property type="protein sequence ID" value="KAI3845770.1"/>
    <property type="molecule type" value="Genomic_DNA"/>
</dbReference>
<feature type="domain" description="DC1" evidence="2">
    <location>
        <begin position="59"/>
        <end position="114"/>
    </location>
</feature>
<dbReference type="SUPFAM" id="SSF57889">
    <property type="entry name" value="Cysteine-rich domain"/>
    <property type="match status" value="2"/>
</dbReference>
<reference evidence="3" key="1">
    <citation type="submission" date="2022-04" db="EMBL/GenBank/DDBJ databases">
        <title>A functionally conserved STORR gene fusion in Papaver species that diverged 16.8 million years ago.</title>
        <authorList>
            <person name="Catania T."/>
        </authorList>
    </citation>
    <scope>NUCLEOTIDE SEQUENCE</scope>
    <source>
        <strain evidence="3">S-188037</strain>
    </source>
</reference>
<dbReference type="PANTHER" id="PTHR47841">
    <property type="entry name" value="DIACYLGLYCEROL KINASE THETA-LIKE-RELATED"/>
    <property type="match status" value="1"/>
</dbReference>
<evidence type="ECO:0000313" key="3">
    <source>
        <dbReference type="EMBL" id="KAI3845770.1"/>
    </source>
</evidence>
<evidence type="ECO:0000256" key="1">
    <source>
        <dbReference type="ARBA" id="ARBA00022737"/>
    </source>
</evidence>
<organism evidence="3 4">
    <name type="scientific">Papaver atlanticum</name>
    <dbReference type="NCBI Taxonomy" id="357466"/>
    <lineage>
        <taxon>Eukaryota</taxon>
        <taxon>Viridiplantae</taxon>
        <taxon>Streptophyta</taxon>
        <taxon>Embryophyta</taxon>
        <taxon>Tracheophyta</taxon>
        <taxon>Spermatophyta</taxon>
        <taxon>Magnoliopsida</taxon>
        <taxon>Ranunculales</taxon>
        <taxon>Papaveraceae</taxon>
        <taxon>Papaveroideae</taxon>
        <taxon>Papaver</taxon>
    </lineage>
</organism>
<keyword evidence="1" id="KW-0677">Repeat</keyword>
<dbReference type="AlphaFoldDB" id="A0AAD4RYU9"/>
<evidence type="ECO:0000313" key="4">
    <source>
        <dbReference type="Proteomes" id="UP001202328"/>
    </source>
</evidence>